<keyword evidence="3" id="KW-1185">Reference proteome</keyword>
<gene>
    <name evidence="2" type="ORF">B9Z55_027895</name>
</gene>
<sequence>MAKRNRLHVNPGPSTSASYSTNQGYHFEDQRLLISNDTPREYVVSETMSFLRRNEQSGYPVYLAFIQQEMSLDPGFNVFSFIQQEMNSSVRIRYSPNSTMYKFYLIF</sequence>
<dbReference type="EMBL" id="PDUG01000014">
    <property type="protein sequence ID" value="PIC13260.1"/>
    <property type="molecule type" value="Genomic_DNA"/>
</dbReference>
<dbReference type="AlphaFoldDB" id="A0A2G5SDX4"/>
<feature type="compositionally biased region" description="Polar residues" evidence="1">
    <location>
        <begin position="12"/>
        <end position="21"/>
    </location>
</feature>
<evidence type="ECO:0000256" key="1">
    <source>
        <dbReference type="SAM" id="MobiDB-lite"/>
    </source>
</evidence>
<dbReference type="Proteomes" id="UP000230233">
    <property type="component" value="Unassembled WGS sequence"/>
</dbReference>
<evidence type="ECO:0000313" key="2">
    <source>
        <dbReference type="EMBL" id="PIC13260.1"/>
    </source>
</evidence>
<organism evidence="2 3">
    <name type="scientific">Caenorhabditis nigoni</name>
    <dbReference type="NCBI Taxonomy" id="1611254"/>
    <lineage>
        <taxon>Eukaryota</taxon>
        <taxon>Metazoa</taxon>
        <taxon>Ecdysozoa</taxon>
        <taxon>Nematoda</taxon>
        <taxon>Chromadorea</taxon>
        <taxon>Rhabditida</taxon>
        <taxon>Rhabditina</taxon>
        <taxon>Rhabditomorpha</taxon>
        <taxon>Rhabditoidea</taxon>
        <taxon>Rhabditidae</taxon>
        <taxon>Peloderinae</taxon>
        <taxon>Caenorhabditis</taxon>
    </lineage>
</organism>
<proteinExistence type="predicted"/>
<reference evidence="3" key="1">
    <citation type="submission" date="2017-10" db="EMBL/GenBank/DDBJ databases">
        <title>Rapid genome shrinkage in a self-fertile nematode reveals novel sperm competition proteins.</title>
        <authorList>
            <person name="Yin D."/>
            <person name="Schwarz E.M."/>
            <person name="Thomas C.G."/>
            <person name="Felde R.L."/>
            <person name="Korf I.F."/>
            <person name="Cutter A.D."/>
            <person name="Schartner C.M."/>
            <person name="Ralston E.J."/>
            <person name="Meyer B.J."/>
            <person name="Haag E.S."/>
        </authorList>
    </citation>
    <scope>NUCLEOTIDE SEQUENCE [LARGE SCALE GENOMIC DNA]</scope>
    <source>
        <strain evidence="3">JU1422</strain>
    </source>
</reference>
<accession>A0A2G5SDX4</accession>
<evidence type="ECO:0000313" key="3">
    <source>
        <dbReference type="Proteomes" id="UP000230233"/>
    </source>
</evidence>
<name>A0A2G5SDX4_9PELO</name>
<feature type="region of interest" description="Disordered" evidence="1">
    <location>
        <begin position="1"/>
        <end position="21"/>
    </location>
</feature>
<comment type="caution">
    <text evidence="2">The sequence shown here is derived from an EMBL/GenBank/DDBJ whole genome shotgun (WGS) entry which is preliminary data.</text>
</comment>
<protein>
    <submittedName>
        <fullName evidence="2">Uncharacterized protein</fullName>
    </submittedName>
</protein>